<evidence type="ECO:0000256" key="5">
    <source>
        <dbReference type="ARBA" id="ARBA00023172"/>
    </source>
</evidence>
<reference evidence="7 8" key="2">
    <citation type="submission" date="2018-03" db="EMBL/GenBank/DDBJ databases">
        <title>The ancient ancestry and fast evolution of plastids.</title>
        <authorList>
            <person name="Moore K.R."/>
            <person name="Magnabosco C."/>
            <person name="Momper L."/>
            <person name="Gold D.A."/>
            <person name="Bosak T."/>
            <person name="Fournier G.P."/>
        </authorList>
    </citation>
    <scope>NUCLEOTIDE SEQUENCE [LARGE SCALE GENOMIC DNA]</scope>
    <source>
        <strain evidence="7 8">ULC007</strain>
    </source>
</reference>
<gene>
    <name evidence="7" type="ORF">C7B65_27205</name>
</gene>
<keyword evidence="6" id="KW-0814">Transposable element</keyword>
<dbReference type="STRING" id="1920490.GCA_001895925_03342"/>
<sequence length="166" mass="19564">MTIAEREQQILRVRQQGVHPELEAALAEQLRREVVNTVKQVLEGALREEVTEFLKHLEGKKPYRSGYYERQLHTQYGTIEKLQVPKLRERNPERHWQILERYQRSLGNLLDWLCCLYVMGLSLRDLQAALYFVVGRVLSVNAVNQITLQVQRRLDAKRQAPFEQTP</sequence>
<dbReference type="GO" id="GO:0006313">
    <property type="term" value="P:DNA transposition"/>
    <property type="evidence" value="ECO:0007669"/>
    <property type="project" value="UniProtKB-UniRule"/>
</dbReference>
<dbReference type="PANTHER" id="PTHR33217">
    <property type="entry name" value="TRANSPOSASE FOR INSERTION SEQUENCE ELEMENT IS1081"/>
    <property type="match status" value="1"/>
</dbReference>
<reference evidence="7 8" key="1">
    <citation type="submission" date="2018-02" db="EMBL/GenBank/DDBJ databases">
        <authorList>
            <person name="Cohen D.B."/>
            <person name="Kent A.D."/>
        </authorList>
    </citation>
    <scope>NUCLEOTIDE SEQUENCE [LARGE SCALE GENOMIC DNA]</scope>
    <source>
        <strain evidence="7 8">ULC007</strain>
    </source>
</reference>
<proteinExistence type="inferred from homology"/>
<evidence type="ECO:0000256" key="1">
    <source>
        <dbReference type="ARBA" id="ARBA00002190"/>
    </source>
</evidence>
<evidence type="ECO:0000313" key="7">
    <source>
        <dbReference type="EMBL" id="PSB12996.1"/>
    </source>
</evidence>
<evidence type="ECO:0000256" key="2">
    <source>
        <dbReference type="ARBA" id="ARBA00010961"/>
    </source>
</evidence>
<evidence type="ECO:0000256" key="4">
    <source>
        <dbReference type="ARBA" id="ARBA00023125"/>
    </source>
</evidence>
<name>A0A2T1CXN7_9CYAN</name>
<dbReference type="GO" id="GO:0003677">
    <property type="term" value="F:DNA binding"/>
    <property type="evidence" value="ECO:0007669"/>
    <property type="project" value="UniProtKB-UniRule"/>
</dbReference>
<dbReference type="GO" id="GO:0004803">
    <property type="term" value="F:transposase activity"/>
    <property type="evidence" value="ECO:0007669"/>
    <property type="project" value="UniProtKB-UniRule"/>
</dbReference>
<dbReference type="PANTHER" id="PTHR33217:SF7">
    <property type="entry name" value="TRANSPOSASE FOR INSERTION SEQUENCE ELEMENT IS1081"/>
    <property type="match status" value="1"/>
</dbReference>
<comment type="caution">
    <text evidence="7">The sequence shown here is derived from an EMBL/GenBank/DDBJ whole genome shotgun (WGS) entry which is preliminary data.</text>
</comment>
<dbReference type="RefSeq" id="WP_181314529.1">
    <property type="nucleotide sequence ID" value="NZ_PVWG01000167.1"/>
</dbReference>
<keyword evidence="8" id="KW-1185">Reference proteome</keyword>
<dbReference type="AlphaFoldDB" id="A0A2T1CXN7"/>
<evidence type="ECO:0000313" key="8">
    <source>
        <dbReference type="Proteomes" id="UP000238634"/>
    </source>
</evidence>
<comment type="similarity">
    <text evidence="2 6">Belongs to the transposase mutator family.</text>
</comment>
<evidence type="ECO:0000256" key="6">
    <source>
        <dbReference type="RuleBase" id="RU365089"/>
    </source>
</evidence>
<organism evidence="7 8">
    <name type="scientific">Phormidesmis priestleyi ULC007</name>
    <dbReference type="NCBI Taxonomy" id="1920490"/>
    <lineage>
        <taxon>Bacteria</taxon>
        <taxon>Bacillati</taxon>
        <taxon>Cyanobacteriota</taxon>
        <taxon>Cyanophyceae</taxon>
        <taxon>Leptolyngbyales</taxon>
        <taxon>Leptolyngbyaceae</taxon>
        <taxon>Phormidesmis</taxon>
    </lineage>
</organism>
<accession>A0A2T1CXN7</accession>
<keyword evidence="5 6" id="KW-0233">DNA recombination</keyword>
<feature type="non-terminal residue" evidence="7">
    <location>
        <position position="166"/>
    </location>
</feature>
<keyword evidence="3 6" id="KW-0815">Transposition</keyword>
<protein>
    <recommendedName>
        <fullName evidence="6">Mutator family transposase</fullName>
    </recommendedName>
</protein>
<dbReference type="InterPro" id="IPR001207">
    <property type="entry name" value="Transposase_mutator"/>
</dbReference>
<keyword evidence="4 6" id="KW-0238">DNA-binding</keyword>
<dbReference type="Proteomes" id="UP000238634">
    <property type="component" value="Unassembled WGS sequence"/>
</dbReference>
<comment type="function">
    <text evidence="1 6">Required for the transposition of the insertion element.</text>
</comment>
<dbReference type="Pfam" id="PF00872">
    <property type="entry name" value="Transposase_mut"/>
    <property type="match status" value="1"/>
</dbReference>
<evidence type="ECO:0000256" key="3">
    <source>
        <dbReference type="ARBA" id="ARBA00022578"/>
    </source>
</evidence>
<dbReference type="EMBL" id="PVWG01000167">
    <property type="protein sequence ID" value="PSB12996.1"/>
    <property type="molecule type" value="Genomic_DNA"/>
</dbReference>